<dbReference type="RefSeq" id="WP_081506506.1">
    <property type="nucleotide sequence ID" value="NZ_CP020474.1"/>
</dbReference>
<name>A0A1V0RKS4_9RHOB</name>
<dbReference type="InterPro" id="IPR010893">
    <property type="entry name" value="NiFe-hyd_mat_HyaE"/>
</dbReference>
<organism evidence="2 3">
    <name type="scientific">Roseovarius mucosus</name>
    <dbReference type="NCBI Taxonomy" id="215743"/>
    <lineage>
        <taxon>Bacteria</taxon>
        <taxon>Pseudomonadati</taxon>
        <taxon>Pseudomonadota</taxon>
        <taxon>Alphaproteobacteria</taxon>
        <taxon>Rhodobacterales</taxon>
        <taxon>Roseobacteraceae</taxon>
        <taxon>Roseovarius</taxon>
    </lineage>
</organism>
<dbReference type="KEGG" id="rmm:ROSMUCSMR3_00766"/>
<dbReference type="InterPro" id="IPR036249">
    <property type="entry name" value="Thioredoxin-like_sf"/>
</dbReference>
<reference evidence="2 3" key="1">
    <citation type="submission" date="2017-03" db="EMBL/GenBank/DDBJ databases">
        <title>Genome Sequence of Roseovarius mucosus strain SMR3 Isolated from a culture of the Diatom Skeletonema marinoi.</title>
        <authorList>
            <person name="Topel M."/>
            <person name="Pinder M."/>
            <person name="Johansson O.N."/>
            <person name="Kourtchenko O."/>
            <person name="Godhe A."/>
            <person name="Clarke A.K."/>
        </authorList>
    </citation>
    <scope>NUCLEOTIDE SEQUENCE [LARGE SCALE GENOMIC DNA]</scope>
    <source>
        <strain evidence="2 3">SMR3</strain>
    </source>
</reference>
<evidence type="ECO:0000313" key="3">
    <source>
        <dbReference type="Proteomes" id="UP000192273"/>
    </source>
</evidence>
<dbReference type="OrthoDB" id="6560050at2"/>
<sequence>MTHPLIDRLSAELGWPYLNTADDLTAFTMGEGVHALFIPGDPARNLESADVAVILPELRMAFQGRFDCAVVGDAIETELREATRVLKTPSLIFYRAGAVIGALPKVRDWDEYMARITQILTRSNAA</sequence>
<evidence type="ECO:0000313" key="2">
    <source>
        <dbReference type="EMBL" id="ARE82265.1"/>
    </source>
</evidence>
<accession>A0A1V0RKS4</accession>
<comment type="similarity">
    <text evidence="1">Belongs to the HupG/HyaE family.</text>
</comment>
<dbReference type="Proteomes" id="UP000192273">
    <property type="component" value="Chromosome"/>
</dbReference>
<proteinExistence type="inferred from homology"/>
<dbReference type="AlphaFoldDB" id="A0A1V0RKS4"/>
<dbReference type="Pfam" id="PF07449">
    <property type="entry name" value="HyaE"/>
    <property type="match status" value="1"/>
</dbReference>
<dbReference type="SUPFAM" id="SSF52833">
    <property type="entry name" value="Thioredoxin-like"/>
    <property type="match status" value="1"/>
</dbReference>
<evidence type="ECO:0000256" key="1">
    <source>
        <dbReference type="ARBA" id="ARBA00009004"/>
    </source>
</evidence>
<protein>
    <submittedName>
        <fullName evidence="2">Hydrogenase-1 expression protein HyaE</fullName>
    </submittedName>
</protein>
<dbReference type="EMBL" id="CP020474">
    <property type="protein sequence ID" value="ARE82265.1"/>
    <property type="molecule type" value="Genomic_DNA"/>
</dbReference>
<keyword evidence="3" id="KW-1185">Reference proteome</keyword>
<gene>
    <name evidence="2" type="ORF">ROSMUCSMR3_00766</name>
</gene>
<dbReference type="PIRSF" id="PIRSF038934">
    <property type="entry name" value="HyaE_HupG"/>
    <property type="match status" value="1"/>
</dbReference>
<dbReference type="CDD" id="cd02965">
    <property type="entry name" value="HyaE"/>
    <property type="match status" value="1"/>
</dbReference>
<dbReference type="Gene3D" id="3.40.30.10">
    <property type="entry name" value="Glutaredoxin"/>
    <property type="match status" value="1"/>
</dbReference>